<dbReference type="CDD" id="cd00105">
    <property type="entry name" value="KH-I"/>
    <property type="match status" value="1"/>
</dbReference>
<evidence type="ECO:0008006" key="5">
    <source>
        <dbReference type="Google" id="ProtNLM"/>
    </source>
</evidence>
<name>A0A2T0RF03_9ACTN</name>
<dbReference type="Proteomes" id="UP000239209">
    <property type="component" value="Unassembled WGS sequence"/>
</dbReference>
<dbReference type="SUPFAM" id="SSF54814">
    <property type="entry name" value="Prokaryotic type KH domain (KH-domain type II)"/>
    <property type="match status" value="1"/>
</dbReference>
<dbReference type="EMBL" id="PVZG01000029">
    <property type="protein sequence ID" value="PRY19719.1"/>
    <property type="molecule type" value="Genomic_DNA"/>
</dbReference>
<gene>
    <name evidence="3" type="ORF">CLV70_12915</name>
</gene>
<accession>A0A2T0RF03</accession>
<evidence type="ECO:0000256" key="2">
    <source>
        <dbReference type="PROSITE-ProRule" id="PRU00117"/>
    </source>
</evidence>
<sequence>MRPSVLLMLDLREYGEAPSDEDGTRRLWAEIEPELIGRDLRPDQTVTVRRPGGVIGAVVLESDPALAGWTGPDTTFAVCGVLERPKLLYRCGPCADEGRVSYGPFLCSGCGATDTRRRVCDDHVVILDLSFAKATCPAHVPRCECGRTATFWCAGPGCGRGKAWCDQHRRRHPGDELISYCGGCYDRRFPACSTGGCGSIGSLSCEFGAGAGPCRTKVCPGHAFRWQVYGPSRRGLVLCPAHHRQLPALAPDELVRQVVSGTLGRRRGRSRVPRLPRLSLFQHIFINVQRRLLTVPQLYDAADRVYRAERANQPLTALIDEHRAGWERERADAIAAERDGQRHFARLCEALTALGHGDMVPRISLSIFKPHAGELWVRVPDDLRGRFIGSRGATINALRQRIGLQINLEKL</sequence>
<proteinExistence type="predicted"/>
<dbReference type="GO" id="GO:0003723">
    <property type="term" value="F:RNA binding"/>
    <property type="evidence" value="ECO:0007669"/>
    <property type="project" value="UniProtKB-UniRule"/>
</dbReference>
<dbReference type="InterPro" id="IPR009019">
    <property type="entry name" value="KH_sf_prok-type"/>
</dbReference>
<evidence type="ECO:0000313" key="4">
    <source>
        <dbReference type="Proteomes" id="UP000239209"/>
    </source>
</evidence>
<organism evidence="3 4">
    <name type="scientific">Pseudosporangium ferrugineum</name>
    <dbReference type="NCBI Taxonomy" id="439699"/>
    <lineage>
        <taxon>Bacteria</taxon>
        <taxon>Bacillati</taxon>
        <taxon>Actinomycetota</taxon>
        <taxon>Actinomycetes</taxon>
        <taxon>Micromonosporales</taxon>
        <taxon>Micromonosporaceae</taxon>
        <taxon>Pseudosporangium</taxon>
    </lineage>
</organism>
<dbReference type="AlphaFoldDB" id="A0A2T0RF03"/>
<dbReference type="RefSeq" id="WP_106130920.1">
    <property type="nucleotide sequence ID" value="NZ_PVZG01000029.1"/>
</dbReference>
<dbReference type="OrthoDB" id="4554396at2"/>
<dbReference type="PROSITE" id="PS50084">
    <property type="entry name" value="KH_TYPE_1"/>
    <property type="match status" value="1"/>
</dbReference>
<evidence type="ECO:0000313" key="3">
    <source>
        <dbReference type="EMBL" id="PRY19719.1"/>
    </source>
</evidence>
<evidence type="ECO:0000256" key="1">
    <source>
        <dbReference type="ARBA" id="ARBA00022884"/>
    </source>
</evidence>
<comment type="caution">
    <text evidence="3">The sequence shown here is derived from an EMBL/GenBank/DDBJ whole genome shotgun (WGS) entry which is preliminary data.</text>
</comment>
<protein>
    <recommendedName>
        <fullName evidence="5">K Homology domain-containing protein</fullName>
    </recommendedName>
</protein>
<keyword evidence="4" id="KW-1185">Reference proteome</keyword>
<keyword evidence="1 2" id="KW-0694">RNA-binding</keyword>
<reference evidence="3 4" key="1">
    <citation type="submission" date="2018-03" db="EMBL/GenBank/DDBJ databases">
        <title>Genomic Encyclopedia of Archaeal and Bacterial Type Strains, Phase II (KMG-II): from individual species to whole genera.</title>
        <authorList>
            <person name="Goeker M."/>
        </authorList>
    </citation>
    <scope>NUCLEOTIDE SEQUENCE [LARGE SCALE GENOMIC DNA]</scope>
    <source>
        <strain evidence="3 4">DSM 45348</strain>
    </source>
</reference>